<protein>
    <submittedName>
        <fullName evidence="3">Uncharacterized protein LOC101514710</fullName>
    </submittedName>
</protein>
<dbReference type="Proteomes" id="UP000087171">
    <property type="component" value="Chromosome Ca6"/>
</dbReference>
<reference evidence="3" key="2">
    <citation type="submission" date="2025-08" db="UniProtKB">
        <authorList>
            <consortium name="RefSeq"/>
        </authorList>
    </citation>
    <scope>IDENTIFICATION</scope>
    <source>
        <tissue evidence="3">Etiolated seedlings</tissue>
    </source>
</reference>
<evidence type="ECO:0000313" key="2">
    <source>
        <dbReference type="Proteomes" id="UP000087171"/>
    </source>
</evidence>
<proteinExistence type="predicted"/>
<accession>A0A1S2YJR7</accession>
<dbReference type="InterPro" id="IPR021109">
    <property type="entry name" value="Peptidase_aspartic_dom_sf"/>
</dbReference>
<dbReference type="PaxDb" id="3827-XP_004505833.1"/>
<feature type="compositionally biased region" description="Polar residues" evidence="1">
    <location>
        <begin position="53"/>
        <end position="69"/>
    </location>
</feature>
<dbReference type="PANTHER" id="PTHR33067">
    <property type="entry name" value="RNA-DIRECTED DNA POLYMERASE-RELATED"/>
    <property type="match status" value="1"/>
</dbReference>
<organism evidence="2 3">
    <name type="scientific">Cicer arietinum</name>
    <name type="common">Chickpea</name>
    <name type="synonym">Garbanzo</name>
    <dbReference type="NCBI Taxonomy" id="3827"/>
    <lineage>
        <taxon>Eukaryota</taxon>
        <taxon>Viridiplantae</taxon>
        <taxon>Streptophyta</taxon>
        <taxon>Embryophyta</taxon>
        <taxon>Tracheophyta</taxon>
        <taxon>Spermatophyta</taxon>
        <taxon>Magnoliopsida</taxon>
        <taxon>eudicotyledons</taxon>
        <taxon>Gunneridae</taxon>
        <taxon>Pentapetalae</taxon>
        <taxon>rosids</taxon>
        <taxon>fabids</taxon>
        <taxon>Fabales</taxon>
        <taxon>Fabaceae</taxon>
        <taxon>Papilionoideae</taxon>
        <taxon>50 kb inversion clade</taxon>
        <taxon>NPAAA clade</taxon>
        <taxon>Hologalegina</taxon>
        <taxon>IRL clade</taxon>
        <taxon>Cicereae</taxon>
        <taxon>Cicer</taxon>
    </lineage>
</organism>
<dbReference type="OrthoDB" id="1702682at2759"/>
<feature type="region of interest" description="Disordered" evidence="1">
    <location>
        <begin position="35"/>
        <end position="85"/>
    </location>
</feature>
<sequence>MSINGGVGNEQLNYLNKSQKGDPFSNIYNQWSRNHPNFSYKNPPLNPIPQQMVRPSSFQVPSERTQPSSERVDEEKEKPYVPPTPYKPPIPFPQRFAKAKIEEQCRKFVELLKKLYINISFTEALSQMSSYAKFLKKILSNKRKLDDHETIALTKEYSALIRNKFPLELNDPESFSIACVIGDMSFERALCDLGANVSHMPLSVCKKLDVGELNPTNISLQLVDRSFKYPVGILEDVRIKVGQLFIMVDFMVLELEKDS</sequence>
<evidence type="ECO:0000256" key="1">
    <source>
        <dbReference type="SAM" id="MobiDB-lite"/>
    </source>
</evidence>
<feature type="compositionally biased region" description="Basic and acidic residues" evidence="1">
    <location>
        <begin position="70"/>
        <end position="79"/>
    </location>
</feature>
<keyword evidence="2" id="KW-1185">Reference proteome</keyword>
<evidence type="ECO:0000313" key="3">
    <source>
        <dbReference type="RefSeq" id="XP_004505833.2"/>
    </source>
</evidence>
<dbReference type="AlphaFoldDB" id="A0A1S2YJR7"/>
<dbReference type="Gene3D" id="2.40.70.10">
    <property type="entry name" value="Acid Proteases"/>
    <property type="match status" value="1"/>
</dbReference>
<gene>
    <name evidence="3" type="primary">LOC101514710</name>
</gene>
<dbReference type="CDD" id="cd00303">
    <property type="entry name" value="retropepsin_like"/>
    <property type="match status" value="1"/>
</dbReference>
<name>A0A1S2YJR7_CICAR</name>
<dbReference type="eggNOG" id="KOG0017">
    <property type="taxonomic scope" value="Eukaryota"/>
</dbReference>
<dbReference type="RefSeq" id="XP_004505833.2">
    <property type="nucleotide sequence ID" value="XM_004505776.2"/>
</dbReference>
<dbReference type="PANTHER" id="PTHR33067:SF31">
    <property type="entry name" value="RNA-DIRECTED DNA POLYMERASE"/>
    <property type="match status" value="1"/>
</dbReference>
<reference evidence="2" key="1">
    <citation type="journal article" date="2013" name="Nat. Biotechnol.">
        <title>Draft genome sequence of chickpea (Cicer arietinum) provides a resource for trait improvement.</title>
        <authorList>
            <person name="Varshney R.K."/>
            <person name="Song C."/>
            <person name="Saxena R.K."/>
            <person name="Azam S."/>
            <person name="Yu S."/>
            <person name="Sharpe A.G."/>
            <person name="Cannon S."/>
            <person name="Baek J."/>
            <person name="Rosen B.D."/>
            <person name="Tar'an B."/>
            <person name="Millan T."/>
            <person name="Zhang X."/>
            <person name="Ramsay L.D."/>
            <person name="Iwata A."/>
            <person name="Wang Y."/>
            <person name="Nelson W."/>
            <person name="Farmer A.D."/>
            <person name="Gaur P.M."/>
            <person name="Soderlund C."/>
            <person name="Penmetsa R.V."/>
            <person name="Xu C."/>
            <person name="Bharti A.K."/>
            <person name="He W."/>
            <person name="Winter P."/>
            <person name="Zhao S."/>
            <person name="Hane J.K."/>
            <person name="Carrasquilla-Garcia N."/>
            <person name="Condie J.A."/>
            <person name="Upadhyaya H.D."/>
            <person name="Luo M.C."/>
            <person name="Thudi M."/>
            <person name="Gowda C.L."/>
            <person name="Singh N.P."/>
            <person name="Lichtenzveig J."/>
            <person name="Gali K.K."/>
            <person name="Rubio J."/>
            <person name="Nadarajan N."/>
            <person name="Dolezel J."/>
            <person name="Bansal K.C."/>
            <person name="Xu X."/>
            <person name="Edwards D."/>
            <person name="Zhang G."/>
            <person name="Kahl G."/>
            <person name="Gil J."/>
            <person name="Singh K.B."/>
            <person name="Datta S.K."/>
            <person name="Jackson S.A."/>
            <person name="Wang J."/>
            <person name="Cook D.R."/>
        </authorList>
    </citation>
    <scope>NUCLEOTIDE SEQUENCE [LARGE SCALE GENOMIC DNA]</scope>
    <source>
        <strain evidence="2">cv. CDC Frontier</strain>
    </source>
</reference>